<dbReference type="EMBL" id="PDUG01000001">
    <property type="protein sequence ID" value="PIC53719.1"/>
    <property type="molecule type" value="Genomic_DNA"/>
</dbReference>
<evidence type="ECO:0000313" key="2">
    <source>
        <dbReference type="EMBL" id="PIC53719.1"/>
    </source>
</evidence>
<sequence length="396" mass="46273">MKLHRMPYVVQNMIIAELDLDERMLLSFTSKRTCRLLGMSKLYTNPYLSIKVRSDGVEVRIDNEDKWTFSIPYDKSALENVVYWKIDGSDVRVSHEVKEVGTEIKKHTVSIVEGADFKRTRISLDPLGKLLRHLSSFLNYDILHCICHTLPNGFISQLDCSLNYAKVWIRHEHVTIREFGRFYGRFRTREFKEDRAAVVTPKELEVLFSKIKIRELKLHVKFASAVYKYRKHPEPIGGPLIQKLILENHTWVDFSQLPTARIISFSRQVQSHEINTMFKSWVAGKNREIEIMYFEIGNKVTDRTRNFLFTGIAQHETQLTKAEIDSFLCYWFETNAWRPYQQRLRNIISLDIIREGDGLRATVIVATAGSLPDPEQKVFVMVWSEENLRTIGRAID</sequence>
<feature type="domain" description="F-box" evidence="1">
    <location>
        <begin position="3"/>
        <end position="43"/>
    </location>
</feature>
<gene>
    <name evidence="2" type="primary">Cnig_chr_I.g3301</name>
    <name evidence="2" type="ORF">B9Z55_003301</name>
</gene>
<evidence type="ECO:0000259" key="1">
    <source>
        <dbReference type="Pfam" id="PF00646"/>
    </source>
</evidence>
<comment type="caution">
    <text evidence="2">The sequence shown here is derived from an EMBL/GenBank/DDBJ whole genome shotgun (WGS) entry which is preliminary data.</text>
</comment>
<protein>
    <recommendedName>
        <fullName evidence="1">F-box domain-containing protein</fullName>
    </recommendedName>
</protein>
<dbReference type="Proteomes" id="UP000230233">
    <property type="component" value="Chromosome I"/>
</dbReference>
<reference evidence="3" key="1">
    <citation type="submission" date="2017-10" db="EMBL/GenBank/DDBJ databases">
        <title>Rapid genome shrinkage in a self-fertile nematode reveals novel sperm competition proteins.</title>
        <authorList>
            <person name="Yin D."/>
            <person name="Schwarz E.M."/>
            <person name="Thomas C.G."/>
            <person name="Felde R.L."/>
            <person name="Korf I.F."/>
            <person name="Cutter A.D."/>
            <person name="Schartner C.M."/>
            <person name="Ralston E.J."/>
            <person name="Meyer B.J."/>
            <person name="Haag E.S."/>
        </authorList>
    </citation>
    <scope>NUCLEOTIDE SEQUENCE [LARGE SCALE GENOMIC DNA]</scope>
    <source>
        <strain evidence="3">JU1422</strain>
    </source>
</reference>
<dbReference type="InterPro" id="IPR001810">
    <property type="entry name" value="F-box_dom"/>
</dbReference>
<organism evidence="2 3">
    <name type="scientific">Caenorhabditis nigoni</name>
    <dbReference type="NCBI Taxonomy" id="1611254"/>
    <lineage>
        <taxon>Eukaryota</taxon>
        <taxon>Metazoa</taxon>
        <taxon>Ecdysozoa</taxon>
        <taxon>Nematoda</taxon>
        <taxon>Chromadorea</taxon>
        <taxon>Rhabditida</taxon>
        <taxon>Rhabditina</taxon>
        <taxon>Rhabditomorpha</taxon>
        <taxon>Rhabditoidea</taxon>
        <taxon>Rhabditidae</taxon>
        <taxon>Peloderinae</taxon>
        <taxon>Caenorhabditis</taxon>
    </lineage>
</organism>
<name>A0A2G5VPI7_9PELO</name>
<accession>A0A2G5VPI7</accession>
<dbReference type="Pfam" id="PF00646">
    <property type="entry name" value="F-box"/>
    <property type="match status" value="1"/>
</dbReference>
<evidence type="ECO:0000313" key="3">
    <source>
        <dbReference type="Proteomes" id="UP000230233"/>
    </source>
</evidence>
<dbReference type="PANTHER" id="PTHR21503:SF8">
    <property type="entry name" value="F-BOX ASSOCIATED DOMAIN-CONTAINING PROTEIN-RELATED"/>
    <property type="match status" value="1"/>
</dbReference>
<proteinExistence type="predicted"/>
<keyword evidence="3" id="KW-1185">Reference proteome</keyword>
<dbReference type="PANTHER" id="PTHR21503">
    <property type="entry name" value="F-BOX-CONTAINING HYPOTHETICAL PROTEIN C.ELEGANS"/>
    <property type="match status" value="1"/>
</dbReference>
<dbReference type="AlphaFoldDB" id="A0A2G5VPI7"/>